<evidence type="ECO:0000313" key="3">
    <source>
        <dbReference type="Proteomes" id="UP000271889"/>
    </source>
</evidence>
<name>A0A3P6RUD0_CYLGO</name>
<dbReference type="Proteomes" id="UP000271889">
    <property type="component" value="Unassembled WGS sequence"/>
</dbReference>
<keyword evidence="1" id="KW-1133">Transmembrane helix</keyword>
<reference evidence="2 3" key="1">
    <citation type="submission" date="2018-11" db="EMBL/GenBank/DDBJ databases">
        <authorList>
            <consortium name="Pathogen Informatics"/>
        </authorList>
    </citation>
    <scope>NUCLEOTIDE SEQUENCE [LARGE SCALE GENOMIC DNA]</scope>
</reference>
<accession>A0A3P6RUD0</accession>
<dbReference type="AlphaFoldDB" id="A0A3P6RUD0"/>
<evidence type="ECO:0000256" key="1">
    <source>
        <dbReference type="SAM" id="Phobius"/>
    </source>
</evidence>
<keyword evidence="1" id="KW-0472">Membrane</keyword>
<gene>
    <name evidence="2" type="ORF">CGOC_LOCUS953</name>
</gene>
<proteinExistence type="predicted"/>
<keyword evidence="3" id="KW-1185">Reference proteome</keyword>
<sequence>MFQCPACDFTSTYSKNNVKSHMVSLHGLAGDPISYMDKYAAQVDEFMKMCFPNGGYIIRAKYPILPIKQACKGLISAHRLWLSLGVFKLICVLHTVRATFHLEPAADFPVFSLFPCLFWFVWASLRQ</sequence>
<feature type="transmembrane region" description="Helical" evidence="1">
    <location>
        <begin position="106"/>
        <end position="125"/>
    </location>
</feature>
<organism evidence="2 3">
    <name type="scientific">Cylicostephanus goldi</name>
    <name type="common">Nematode worm</name>
    <dbReference type="NCBI Taxonomy" id="71465"/>
    <lineage>
        <taxon>Eukaryota</taxon>
        <taxon>Metazoa</taxon>
        <taxon>Ecdysozoa</taxon>
        <taxon>Nematoda</taxon>
        <taxon>Chromadorea</taxon>
        <taxon>Rhabditida</taxon>
        <taxon>Rhabditina</taxon>
        <taxon>Rhabditomorpha</taxon>
        <taxon>Strongyloidea</taxon>
        <taxon>Strongylidae</taxon>
        <taxon>Cylicostephanus</taxon>
    </lineage>
</organism>
<evidence type="ECO:0000313" key="2">
    <source>
        <dbReference type="EMBL" id="VDK47191.1"/>
    </source>
</evidence>
<dbReference type="EMBL" id="UYRV01001551">
    <property type="protein sequence ID" value="VDK47191.1"/>
    <property type="molecule type" value="Genomic_DNA"/>
</dbReference>
<keyword evidence="1" id="KW-0812">Transmembrane</keyword>
<dbReference type="OrthoDB" id="1668162at2759"/>
<protein>
    <submittedName>
        <fullName evidence="2">Uncharacterized protein</fullName>
    </submittedName>
</protein>
<feature type="transmembrane region" description="Helical" evidence="1">
    <location>
        <begin position="80"/>
        <end position="100"/>
    </location>
</feature>